<sequence>MADHIATSPALSGAFDPIEITNGGLTATILPFGASLQDLRLDGVDHPLVLGLADPQDYQTGAAYLGAIVGRCANRIAQGRYDLAGQTFQTDQNFLGRHTLHGGAGSVDKMAWSVVSRTKSALALQLHLPDGHLGFGGALDVQVRYSVEAPATLRLEISAQGSAATPCNFAPHFYFNLDGAGTVKNHTLAIAAEQYLPVDGDLIPTGEIAAVSGTPFDFSAARQIGDRPFDHNFCTAKGRASCRPICTLAAPQSGVSMTLSSTEPGLQVYSGEFLDEPAAKTLTGQAYRAFEGLALEPQGWPDAPNQPGFPNVILQPDETYLHVSEYAFSRG</sequence>
<dbReference type="GO" id="GO:0030246">
    <property type="term" value="F:carbohydrate binding"/>
    <property type="evidence" value="ECO:0007669"/>
    <property type="project" value="InterPro"/>
</dbReference>
<feature type="binding site" evidence="7">
    <location>
        <position position="230"/>
    </location>
    <ligand>
        <name>beta-D-galactose</name>
        <dbReference type="ChEBI" id="CHEBI:27667"/>
    </ligand>
</feature>
<dbReference type="PIRSF" id="PIRSF005096">
    <property type="entry name" value="GALM"/>
    <property type="match status" value="1"/>
</dbReference>
<dbReference type="PANTHER" id="PTHR10091:SF49">
    <property type="entry name" value="ALDOSE 1-EPIMERASE"/>
    <property type="match status" value="1"/>
</dbReference>
<dbReference type="EMBL" id="JEMU01000018">
    <property type="protein sequence ID" value="KAJ01840.1"/>
    <property type="molecule type" value="Genomic_DNA"/>
</dbReference>
<evidence type="ECO:0000256" key="7">
    <source>
        <dbReference type="PIRSR" id="PIRSR005096-2"/>
    </source>
</evidence>
<dbReference type="Pfam" id="PF01263">
    <property type="entry name" value="Aldose_epim"/>
    <property type="match status" value="1"/>
</dbReference>
<organism evidence="9 10">
    <name type="scientific">Sulfitobacter mediterraneus</name>
    <dbReference type="NCBI Taxonomy" id="83219"/>
    <lineage>
        <taxon>Bacteria</taxon>
        <taxon>Pseudomonadati</taxon>
        <taxon>Pseudomonadota</taxon>
        <taxon>Alphaproteobacteria</taxon>
        <taxon>Rhodobacterales</taxon>
        <taxon>Roseobacteraceae</taxon>
        <taxon>Sulfitobacter</taxon>
    </lineage>
</organism>
<protein>
    <recommendedName>
        <fullName evidence="5">Aldose 1-epimerase</fullName>
        <ecNumber evidence="5">5.1.3.3</ecNumber>
    </recommendedName>
</protein>
<gene>
    <name evidence="9" type="ORF">PM02_17090</name>
</gene>
<dbReference type="InterPro" id="IPR014718">
    <property type="entry name" value="GH-type_carb-bd"/>
</dbReference>
<evidence type="ECO:0000256" key="3">
    <source>
        <dbReference type="ARBA" id="ARBA00023235"/>
    </source>
</evidence>
<feature type="binding site" evidence="8">
    <location>
        <begin position="74"/>
        <end position="75"/>
    </location>
    <ligand>
        <name>beta-D-galactose</name>
        <dbReference type="ChEBI" id="CHEBI:27667"/>
    </ligand>
</feature>
<evidence type="ECO:0000256" key="8">
    <source>
        <dbReference type="PIRSR" id="PIRSR005096-3"/>
    </source>
</evidence>
<dbReference type="AlphaFoldDB" id="A0A061SRG6"/>
<feature type="binding site" evidence="8">
    <location>
        <begin position="172"/>
        <end position="174"/>
    </location>
    <ligand>
        <name>beta-D-galactose</name>
        <dbReference type="ChEBI" id="CHEBI:27667"/>
    </ligand>
</feature>
<feature type="active site" description="Proton donor" evidence="6">
    <location>
        <position position="172"/>
    </location>
</feature>
<accession>A0A061SRG6</accession>
<dbReference type="InterPro" id="IPR047215">
    <property type="entry name" value="Galactose_mutarotase-like"/>
</dbReference>
<evidence type="ECO:0000256" key="2">
    <source>
        <dbReference type="ARBA" id="ARBA00006206"/>
    </source>
</evidence>
<reference evidence="9 10" key="1">
    <citation type="journal article" date="2014" name="Genome Announc.">
        <title>Draft Genome Sequences of Two Isolates of the Roseobacter Group, Sulfitobacter sp. Strains 3SOLIMAR09 and 1FIGIMAR09, from Harbors of Mallorca Island (Mediterranean Sea).</title>
        <authorList>
            <person name="Mas-Llado M."/>
            <person name="Pina-Villalonga J.M."/>
            <person name="Brunet-Galmes I."/>
            <person name="Nogales B."/>
            <person name="Bosch R."/>
        </authorList>
    </citation>
    <scope>NUCLEOTIDE SEQUENCE [LARGE SCALE GENOMIC DNA]</scope>
    <source>
        <strain evidence="9 10">1FIGIMAR09</strain>
    </source>
</reference>
<dbReference type="InterPro" id="IPR011013">
    <property type="entry name" value="Gal_mutarotase_sf_dom"/>
</dbReference>
<dbReference type="RefSeq" id="WP_037910804.1">
    <property type="nucleotide sequence ID" value="NZ_JEMU01000018.1"/>
</dbReference>
<dbReference type="CDD" id="cd09019">
    <property type="entry name" value="galactose_mutarotase_like"/>
    <property type="match status" value="1"/>
</dbReference>
<dbReference type="Gene3D" id="2.70.98.10">
    <property type="match status" value="1"/>
</dbReference>
<dbReference type="EC" id="5.1.3.3" evidence="5"/>
<evidence type="ECO:0000256" key="5">
    <source>
        <dbReference type="PIRNR" id="PIRNR005096"/>
    </source>
</evidence>
<proteinExistence type="inferred from homology"/>
<dbReference type="PANTHER" id="PTHR10091">
    <property type="entry name" value="ALDOSE-1-EPIMERASE"/>
    <property type="match status" value="1"/>
</dbReference>
<keyword evidence="10" id="KW-1185">Reference proteome</keyword>
<dbReference type="InterPro" id="IPR015443">
    <property type="entry name" value="Aldose_1-epimerase"/>
</dbReference>
<dbReference type="InterPro" id="IPR008183">
    <property type="entry name" value="Aldose_1/G6P_1-epimerase"/>
</dbReference>
<dbReference type="STRING" id="83219.PM02_17090"/>
<dbReference type="UniPathway" id="UPA00242"/>
<comment type="catalytic activity">
    <reaction evidence="5">
        <text>alpha-D-glucose = beta-D-glucose</text>
        <dbReference type="Rhea" id="RHEA:10264"/>
        <dbReference type="ChEBI" id="CHEBI:15903"/>
        <dbReference type="ChEBI" id="CHEBI:17925"/>
        <dbReference type="EC" id="5.1.3.3"/>
    </reaction>
</comment>
<dbReference type="GO" id="GO:0004034">
    <property type="term" value="F:aldose 1-epimerase activity"/>
    <property type="evidence" value="ECO:0007669"/>
    <property type="project" value="UniProtKB-EC"/>
</dbReference>
<comment type="pathway">
    <text evidence="1 5">Carbohydrate metabolism; hexose metabolism.</text>
</comment>
<evidence type="ECO:0000256" key="4">
    <source>
        <dbReference type="ARBA" id="ARBA00023277"/>
    </source>
</evidence>
<keyword evidence="3 5" id="KW-0413">Isomerase</keyword>
<dbReference type="eggNOG" id="COG2017">
    <property type="taxonomic scope" value="Bacteria"/>
</dbReference>
<name>A0A061SRG6_9RHOB</name>
<dbReference type="Proteomes" id="UP000027337">
    <property type="component" value="Unassembled WGS sequence"/>
</dbReference>
<evidence type="ECO:0000256" key="1">
    <source>
        <dbReference type="ARBA" id="ARBA00005028"/>
    </source>
</evidence>
<keyword evidence="4 5" id="KW-0119">Carbohydrate metabolism</keyword>
<dbReference type="SUPFAM" id="SSF74650">
    <property type="entry name" value="Galactose mutarotase-like"/>
    <property type="match status" value="1"/>
</dbReference>
<evidence type="ECO:0000313" key="10">
    <source>
        <dbReference type="Proteomes" id="UP000027337"/>
    </source>
</evidence>
<comment type="caution">
    <text evidence="9">The sequence shown here is derived from an EMBL/GenBank/DDBJ whole genome shotgun (WGS) entry which is preliminary data.</text>
</comment>
<evidence type="ECO:0000313" key="9">
    <source>
        <dbReference type="EMBL" id="KAJ01840.1"/>
    </source>
</evidence>
<evidence type="ECO:0000256" key="6">
    <source>
        <dbReference type="PIRSR" id="PIRSR005096-1"/>
    </source>
</evidence>
<dbReference type="GO" id="GO:0033499">
    <property type="term" value="P:galactose catabolic process via UDP-galactose, Leloir pathway"/>
    <property type="evidence" value="ECO:0007669"/>
    <property type="project" value="TreeGrafter"/>
</dbReference>
<dbReference type="GO" id="GO:0006006">
    <property type="term" value="P:glucose metabolic process"/>
    <property type="evidence" value="ECO:0007669"/>
    <property type="project" value="TreeGrafter"/>
</dbReference>
<comment type="similarity">
    <text evidence="2 5">Belongs to the aldose epimerase family.</text>
</comment>
<feature type="active site" description="Proton acceptor" evidence="6">
    <location>
        <position position="296"/>
    </location>
</feature>